<dbReference type="HOGENOM" id="CLU_353286_0_0_6"/>
<dbReference type="Proteomes" id="UP000015380">
    <property type="component" value="Chromosome"/>
</dbReference>
<protein>
    <recommendedName>
        <fullName evidence="3">Outer membrane protein/peptidoglycan-associated (Lipo)protein</fullName>
    </recommendedName>
</protein>
<reference evidence="2" key="2">
    <citation type="journal article" date="2016" name="Environ. Microbiol. Rep.">
        <title>Analysis of defence systems and a conjugative IncP-1 plasmid in the marine polyaromatic hydrocarbons-degrading bacterium Cycloclasticus sp. 78-ME.</title>
        <authorList>
            <person name="Yakimov M.M."/>
            <person name="Crisafi F."/>
            <person name="Messina E."/>
            <person name="Smedile F."/>
            <person name="Lopatina A."/>
            <person name="Denaro R."/>
            <person name="Pieper D.H."/>
            <person name="Golyshin P.N."/>
            <person name="Giuliano L."/>
        </authorList>
    </citation>
    <scope>NUCLEOTIDE SEQUENCE [LARGE SCALE GENOMIC DNA]</scope>
    <source>
        <strain evidence="2">78-ME</strain>
    </source>
</reference>
<dbReference type="KEGG" id="cza:CYCME_2039"/>
<organism evidence="1 2">
    <name type="scientific">Cycloclasticus zancles 78-ME</name>
    <dbReference type="NCBI Taxonomy" id="1198232"/>
    <lineage>
        <taxon>Bacteria</taxon>
        <taxon>Pseudomonadati</taxon>
        <taxon>Pseudomonadota</taxon>
        <taxon>Gammaproteobacteria</taxon>
        <taxon>Thiotrichales</taxon>
        <taxon>Piscirickettsiaceae</taxon>
        <taxon>Cycloclasticus</taxon>
    </lineage>
</organism>
<dbReference type="GO" id="GO:0090313">
    <property type="term" value="P:regulation of protein targeting to membrane"/>
    <property type="evidence" value="ECO:0007669"/>
    <property type="project" value="TreeGrafter"/>
</dbReference>
<dbReference type="Pfam" id="PF05359">
    <property type="entry name" value="DUF748"/>
    <property type="match status" value="2"/>
</dbReference>
<evidence type="ECO:0000313" key="1">
    <source>
        <dbReference type="EMBL" id="AGS40353.1"/>
    </source>
</evidence>
<name>S5TZE9_9GAMM</name>
<evidence type="ECO:0000313" key="2">
    <source>
        <dbReference type="Proteomes" id="UP000015380"/>
    </source>
</evidence>
<accession>S5TZE9</accession>
<evidence type="ECO:0008006" key="3">
    <source>
        <dbReference type="Google" id="ProtNLM"/>
    </source>
</evidence>
<dbReference type="RefSeq" id="WP_020932923.1">
    <property type="nucleotide sequence ID" value="NC_021917.1"/>
</dbReference>
<dbReference type="EMBL" id="CP005996">
    <property type="protein sequence ID" value="AGS40353.1"/>
    <property type="molecule type" value="Genomic_DNA"/>
</dbReference>
<dbReference type="InterPro" id="IPR052894">
    <property type="entry name" value="AsmA-related"/>
</dbReference>
<dbReference type="Gene3D" id="3.30.1330.60">
    <property type="entry name" value="OmpA-like domain"/>
    <property type="match status" value="1"/>
</dbReference>
<dbReference type="PATRIC" id="fig|1198232.3.peg.2009"/>
<dbReference type="InterPro" id="IPR036737">
    <property type="entry name" value="OmpA-like_sf"/>
</dbReference>
<dbReference type="InterPro" id="IPR008023">
    <property type="entry name" value="DUF748"/>
</dbReference>
<proteinExistence type="predicted"/>
<dbReference type="GO" id="GO:0005886">
    <property type="term" value="C:plasma membrane"/>
    <property type="evidence" value="ECO:0007669"/>
    <property type="project" value="TreeGrafter"/>
</dbReference>
<sequence length="795" mass="87418">MKLASDHKKTSRIVWLKRLIISSLLFVVLLIALPYAIQFGLIKGLNNAASKTVIIDDVDFNPFTGKLAISHLRTQEPQQADLSISSVNLQIDWLPLFNKRLLINSLTIQDAHIKIQQKDSQTLYIGSIKIPLNGASRDTNEEASTSWELGLNKLNIINNSFTFQSDAFSDDFTISQLTINEAFSWDPNNLSTLSFNTQLNTSPINGHIRASLFSEQPSVKGQLNVKNLNLNAFKALAGENIEELKGLLDTDIKFSLLLGKNSIDYSQTGSLSIKQAVITSASVQHTLGSGDWSGSVQVITSPEKPSINAEGQLTLSELSSTNQLTQLVLANTQTLTVKQLSIKKLNNIAISSVEVGDLSIGKTASNNSLLESKKLIIDKLQLHDLNNIDIKKINIDGLNAVLDINKQGDIPLLNTLTKSLPAADEKKTSETNNAAKPFQFQVANIDISKNSQIKFSKETELERVEKKIMIDQLNIGNINSLTPKKPTPINIQATIDQFSKLSIKGQVAPLSEKINTSIQTQLSAFELHDFSPIFKNELGYTIENGQLNADLDIDIKDNILDGKTSLEINQLALEPANESTAKKITQQLSMPLESALSMLRDDNNNIKLNIPVKGDLASPDFNISDVINTALGNALQGTVKNVLKYALQPYGVMFMAAEKAYGIATSIKLEPLIFPPGDSVLAENSINQINKIGELMQKRPQLSIHICGFATQHDHMFLQNLANSDSADTSTSTAPNEKPLQEPLLKLASERQVAVKTHLVNNYHLKATRLFTCKPRVEKDLNNETTAKPRVELLI</sequence>
<dbReference type="PANTHER" id="PTHR30441">
    <property type="entry name" value="DUF748 DOMAIN-CONTAINING PROTEIN"/>
    <property type="match status" value="1"/>
</dbReference>
<dbReference type="AlphaFoldDB" id="S5TZE9"/>
<keyword evidence="2" id="KW-1185">Reference proteome</keyword>
<gene>
    <name evidence="1" type="ORF">CYCME_2039</name>
</gene>
<dbReference type="eggNOG" id="COG2982">
    <property type="taxonomic scope" value="Bacteria"/>
</dbReference>
<dbReference type="PANTHER" id="PTHR30441:SF8">
    <property type="entry name" value="DUF748 DOMAIN-CONTAINING PROTEIN"/>
    <property type="match status" value="1"/>
</dbReference>
<reference evidence="1 2" key="1">
    <citation type="submission" date="2013-05" db="EMBL/GenBank/DDBJ databases">
        <title>Between feast and famine: a lifestyle of most important marine PAH-degrading bacterium Cycloclasticus sp. 7ME.</title>
        <authorList>
            <person name="Yakimov M.M."/>
            <person name="Messina E."/>
            <person name="Genovese M."/>
            <person name="Denaro R."/>
            <person name="Crisafi F."/>
            <person name="Russo D."/>
            <person name="Cappello S."/>
            <person name="Santisi S."/>
            <person name="Smedile F."/>
            <person name="Golyshina O.V."/>
            <person name="Tran H."/>
            <person name="Pieper D.H."/>
            <person name="Golyshin P.N."/>
            <person name="Giuliano L."/>
        </authorList>
    </citation>
    <scope>NUCLEOTIDE SEQUENCE [LARGE SCALE GENOMIC DNA]</scope>
    <source>
        <strain evidence="1 2">78-ME</strain>
    </source>
</reference>